<evidence type="ECO:0000313" key="6">
    <source>
        <dbReference type="EMBL" id="MFC0675243.1"/>
    </source>
</evidence>
<dbReference type="PANTHER" id="PTHR10628:SF30">
    <property type="entry name" value="EXO-ALPHA-SIALIDASE"/>
    <property type="match status" value="1"/>
</dbReference>
<reference evidence="6 7" key="1">
    <citation type="submission" date="2024-09" db="EMBL/GenBank/DDBJ databases">
        <authorList>
            <person name="Sun Q."/>
            <person name="Mori K."/>
        </authorList>
    </citation>
    <scope>NUCLEOTIDE SEQUENCE [LARGE SCALE GENOMIC DNA]</scope>
    <source>
        <strain evidence="6 7">CICC 10874</strain>
    </source>
</reference>
<evidence type="ECO:0000313" key="7">
    <source>
        <dbReference type="Proteomes" id="UP001589793"/>
    </source>
</evidence>
<dbReference type="Gene3D" id="2.120.10.10">
    <property type="match status" value="1"/>
</dbReference>
<comment type="caution">
    <text evidence="6">The sequence shown here is derived from an EMBL/GenBank/DDBJ whole genome shotgun (WGS) entry which is preliminary data.</text>
</comment>
<organism evidence="6 7">
    <name type="scientific">Brachybacterium hainanense</name>
    <dbReference type="NCBI Taxonomy" id="1541174"/>
    <lineage>
        <taxon>Bacteria</taxon>
        <taxon>Bacillati</taxon>
        <taxon>Actinomycetota</taxon>
        <taxon>Actinomycetes</taxon>
        <taxon>Micrococcales</taxon>
        <taxon>Dermabacteraceae</taxon>
        <taxon>Brachybacterium</taxon>
    </lineage>
</organism>
<dbReference type="EC" id="3.2.1.18" evidence="3"/>
<dbReference type="PROSITE" id="PS51318">
    <property type="entry name" value="TAT"/>
    <property type="match status" value="1"/>
</dbReference>
<protein>
    <recommendedName>
        <fullName evidence="3">exo-alpha-sialidase</fullName>
        <ecNumber evidence="3">3.2.1.18</ecNumber>
    </recommendedName>
</protein>
<comment type="similarity">
    <text evidence="2">Belongs to the glycosyl hydrolase 33 family.</text>
</comment>
<evidence type="ECO:0000256" key="1">
    <source>
        <dbReference type="ARBA" id="ARBA00000427"/>
    </source>
</evidence>
<dbReference type="PANTHER" id="PTHR10628">
    <property type="entry name" value="SIALIDASE"/>
    <property type="match status" value="1"/>
</dbReference>
<feature type="domain" description="Sialidase" evidence="5">
    <location>
        <begin position="90"/>
        <end position="375"/>
    </location>
</feature>
<dbReference type="InterPro" id="IPR026856">
    <property type="entry name" value="Sialidase_fam"/>
</dbReference>
<proteinExistence type="inferred from homology"/>
<comment type="catalytic activity">
    <reaction evidence="1">
        <text>Hydrolysis of alpha-(2-&gt;3)-, alpha-(2-&gt;6)-, alpha-(2-&gt;8)- glycosidic linkages of terminal sialic acid residues in oligosaccharides, glycoproteins, glycolipids, colominic acid and synthetic substrates.</text>
        <dbReference type="EC" id="3.2.1.18"/>
    </reaction>
</comment>
<dbReference type="RefSeq" id="WP_376982096.1">
    <property type="nucleotide sequence ID" value="NZ_JBHLSV010000021.1"/>
</dbReference>
<evidence type="ECO:0000256" key="3">
    <source>
        <dbReference type="ARBA" id="ARBA00012733"/>
    </source>
</evidence>
<dbReference type="Proteomes" id="UP001589793">
    <property type="component" value="Unassembled WGS sequence"/>
</dbReference>
<dbReference type="Pfam" id="PF13088">
    <property type="entry name" value="BNR_2"/>
    <property type="match status" value="1"/>
</dbReference>
<dbReference type="CDD" id="cd15482">
    <property type="entry name" value="Sialidase_non-viral"/>
    <property type="match status" value="1"/>
</dbReference>
<dbReference type="InterPro" id="IPR006311">
    <property type="entry name" value="TAT_signal"/>
</dbReference>
<feature type="region of interest" description="Disordered" evidence="4">
    <location>
        <begin position="79"/>
        <end position="122"/>
    </location>
</feature>
<sequence length="404" mass="43930">MDAQMTRRGLIGASAAIGAALTGAGTAAALPPAQDERTRRGMYEEQVLAAPGDWGVANFRIPALAVAPDGDLLAAFDKRPVHGDAPSPNSIWQRRSSDGGRTWGEPEVVRAGNESTVPGEKTGYSDPSYVVDTETGTIFLFCVHSKDAGVWNGVYGDDDEDRMVVSASLSVSHDSGRTWEHRSLTDVVKPEDCRAMFASSGCGVQLRYGAHRGRLVQQYAGWFRGPEGGEIVQAYSVFSDDHGETWTMGTPVGTELDENKVAELSDGTLMMNSRENRRTGRRWVALSHDGGATWEDLHRDPSLVDPGNNAQLTRAYPQAPEGSAKARVLLFSHADHAPNDRVNGTVEISEDDGASWARKRVFQPGACQYSVIIATGRDEYLLAYEGQDETIMIARLDMDWILSR</sequence>
<dbReference type="EMBL" id="JBHLSV010000021">
    <property type="protein sequence ID" value="MFC0675243.1"/>
    <property type="molecule type" value="Genomic_DNA"/>
</dbReference>
<evidence type="ECO:0000259" key="5">
    <source>
        <dbReference type="Pfam" id="PF13088"/>
    </source>
</evidence>
<dbReference type="InterPro" id="IPR011040">
    <property type="entry name" value="Sialidase"/>
</dbReference>
<gene>
    <name evidence="6" type="ORF">ACFFF6_14865</name>
</gene>
<accession>A0ABV6RE18</accession>
<keyword evidence="7" id="KW-1185">Reference proteome</keyword>
<name>A0ABV6RE18_9MICO</name>
<dbReference type="SUPFAM" id="SSF50939">
    <property type="entry name" value="Sialidases"/>
    <property type="match status" value="1"/>
</dbReference>
<evidence type="ECO:0000256" key="4">
    <source>
        <dbReference type="SAM" id="MobiDB-lite"/>
    </source>
</evidence>
<evidence type="ECO:0000256" key="2">
    <source>
        <dbReference type="ARBA" id="ARBA00009348"/>
    </source>
</evidence>
<dbReference type="InterPro" id="IPR036278">
    <property type="entry name" value="Sialidase_sf"/>
</dbReference>